<comment type="caution">
    <text evidence="1">The sequence shown here is derived from an EMBL/GenBank/DDBJ whole genome shotgun (WGS) entry which is preliminary data.</text>
</comment>
<protein>
    <recommendedName>
        <fullName evidence="3">O-acyltransferase WSD1 C-terminal domain-containing protein</fullName>
    </recommendedName>
</protein>
<dbReference type="EMBL" id="CAJVCH010515722">
    <property type="protein sequence ID" value="CAG7821575.1"/>
    <property type="molecule type" value="Genomic_DNA"/>
</dbReference>
<evidence type="ECO:0000313" key="1">
    <source>
        <dbReference type="EMBL" id="CAG7821575.1"/>
    </source>
</evidence>
<evidence type="ECO:0008006" key="3">
    <source>
        <dbReference type="Google" id="ProtNLM"/>
    </source>
</evidence>
<keyword evidence="2" id="KW-1185">Reference proteome</keyword>
<evidence type="ECO:0000313" key="2">
    <source>
        <dbReference type="Proteomes" id="UP000708208"/>
    </source>
</evidence>
<name>A0A8J2PNT2_9HEXA</name>
<reference evidence="1" key="1">
    <citation type="submission" date="2021-06" db="EMBL/GenBank/DDBJ databases">
        <authorList>
            <person name="Hodson N. C."/>
            <person name="Mongue J. A."/>
            <person name="Jaron S. K."/>
        </authorList>
    </citation>
    <scope>NUCLEOTIDE SEQUENCE</scope>
</reference>
<feature type="non-terminal residue" evidence="1">
    <location>
        <position position="1"/>
    </location>
</feature>
<sequence length="161" mass="17814">PGGLCIHSYSKIATWPLKSPSSLDRLFKVQEAFKTSSESTAAYAFDFLIYAGSFYPTIVRTAISKLTYMVLNQSMYLTTMPVTTTSYYFADLECLEMIPINDTLSSFGVGMGLTTGGCNNNLRFSFTISQGFFKSDDAASNMARYVEEELQALLDAMKKSV</sequence>
<dbReference type="Proteomes" id="UP000708208">
    <property type="component" value="Unassembled WGS sequence"/>
</dbReference>
<accession>A0A8J2PNT2</accession>
<organism evidence="1 2">
    <name type="scientific">Allacma fusca</name>
    <dbReference type="NCBI Taxonomy" id="39272"/>
    <lineage>
        <taxon>Eukaryota</taxon>
        <taxon>Metazoa</taxon>
        <taxon>Ecdysozoa</taxon>
        <taxon>Arthropoda</taxon>
        <taxon>Hexapoda</taxon>
        <taxon>Collembola</taxon>
        <taxon>Symphypleona</taxon>
        <taxon>Sminthuridae</taxon>
        <taxon>Allacma</taxon>
    </lineage>
</organism>
<gene>
    <name evidence="1" type="ORF">AFUS01_LOCUS31906</name>
</gene>
<dbReference type="AlphaFoldDB" id="A0A8J2PNT2"/>
<proteinExistence type="predicted"/>